<dbReference type="AlphaFoldDB" id="A0A0E9SQF3"/>
<organism evidence="1">
    <name type="scientific">Anguilla anguilla</name>
    <name type="common">European freshwater eel</name>
    <name type="synonym">Muraena anguilla</name>
    <dbReference type="NCBI Taxonomy" id="7936"/>
    <lineage>
        <taxon>Eukaryota</taxon>
        <taxon>Metazoa</taxon>
        <taxon>Chordata</taxon>
        <taxon>Craniata</taxon>
        <taxon>Vertebrata</taxon>
        <taxon>Euteleostomi</taxon>
        <taxon>Actinopterygii</taxon>
        <taxon>Neopterygii</taxon>
        <taxon>Teleostei</taxon>
        <taxon>Anguilliformes</taxon>
        <taxon>Anguillidae</taxon>
        <taxon>Anguilla</taxon>
    </lineage>
</organism>
<proteinExistence type="predicted"/>
<protein>
    <submittedName>
        <fullName evidence="1">Uncharacterized protein</fullName>
    </submittedName>
</protein>
<reference evidence="1" key="2">
    <citation type="journal article" date="2015" name="Fish Shellfish Immunol.">
        <title>Early steps in the European eel (Anguilla anguilla)-Vibrio vulnificus interaction in the gills: Role of the RtxA13 toxin.</title>
        <authorList>
            <person name="Callol A."/>
            <person name="Pajuelo D."/>
            <person name="Ebbesson L."/>
            <person name="Teles M."/>
            <person name="MacKenzie S."/>
            <person name="Amaro C."/>
        </authorList>
    </citation>
    <scope>NUCLEOTIDE SEQUENCE</scope>
</reference>
<name>A0A0E9SQF3_ANGAN</name>
<reference evidence="1" key="1">
    <citation type="submission" date="2014-11" db="EMBL/GenBank/DDBJ databases">
        <authorList>
            <person name="Amaro Gonzalez C."/>
        </authorList>
    </citation>
    <scope>NUCLEOTIDE SEQUENCE</scope>
</reference>
<sequence length="28" mass="3366">MRFHSVVSSVPSRENTRCCLVGFWFFWS</sequence>
<dbReference type="EMBL" id="GBXM01065682">
    <property type="protein sequence ID" value="JAH42895.1"/>
    <property type="molecule type" value="Transcribed_RNA"/>
</dbReference>
<accession>A0A0E9SQF3</accession>
<evidence type="ECO:0000313" key="1">
    <source>
        <dbReference type="EMBL" id="JAH42895.1"/>
    </source>
</evidence>